<dbReference type="EMBL" id="LUCM01005202">
    <property type="protein sequence ID" value="KAA0193187.1"/>
    <property type="molecule type" value="Genomic_DNA"/>
</dbReference>
<evidence type="ECO:0000313" key="3">
    <source>
        <dbReference type="Proteomes" id="UP000728185"/>
    </source>
</evidence>
<comment type="caution">
    <text evidence="2">The sequence shown here is derived from an EMBL/GenBank/DDBJ whole genome shotgun (WGS) entry which is preliminary data.</text>
</comment>
<proteinExistence type="predicted"/>
<gene>
    <name evidence="2" type="ORF">FBUS_02509</name>
</gene>
<keyword evidence="1" id="KW-1133">Transmembrane helix</keyword>
<feature type="transmembrane region" description="Helical" evidence="1">
    <location>
        <begin position="36"/>
        <end position="57"/>
    </location>
</feature>
<protein>
    <recommendedName>
        <fullName evidence="4">Cytochrome c oxidase assembly factor 3</fullName>
    </recommendedName>
</protein>
<organism evidence="2 3">
    <name type="scientific">Fasciolopsis buskii</name>
    <dbReference type="NCBI Taxonomy" id="27845"/>
    <lineage>
        <taxon>Eukaryota</taxon>
        <taxon>Metazoa</taxon>
        <taxon>Spiralia</taxon>
        <taxon>Lophotrochozoa</taxon>
        <taxon>Platyhelminthes</taxon>
        <taxon>Trematoda</taxon>
        <taxon>Digenea</taxon>
        <taxon>Plagiorchiida</taxon>
        <taxon>Echinostomata</taxon>
        <taxon>Echinostomatoidea</taxon>
        <taxon>Fasciolidae</taxon>
        <taxon>Fasciolopsis</taxon>
    </lineage>
</organism>
<accession>A0A8E0RTG1</accession>
<dbReference type="AlphaFoldDB" id="A0A8E0RTG1"/>
<keyword evidence="1" id="KW-0472">Membrane</keyword>
<dbReference type="Proteomes" id="UP000728185">
    <property type="component" value="Unassembled WGS sequence"/>
</dbReference>
<name>A0A8E0RTG1_9TREM</name>
<evidence type="ECO:0008006" key="4">
    <source>
        <dbReference type="Google" id="ProtNLM"/>
    </source>
</evidence>
<evidence type="ECO:0000256" key="1">
    <source>
        <dbReference type="SAM" id="Phobius"/>
    </source>
</evidence>
<dbReference type="OrthoDB" id="10018333at2759"/>
<keyword evidence="3" id="KW-1185">Reference proteome</keyword>
<keyword evidence="1" id="KW-0812">Transmembrane</keyword>
<sequence>MPGGFDDDVARQFIKDTEKINFRRSNLVRSYNRRNLWVLLGASGLALFTYGMSLYSISSERHLDSSFDKVPEYHQGKQ</sequence>
<evidence type="ECO:0000313" key="2">
    <source>
        <dbReference type="EMBL" id="KAA0193187.1"/>
    </source>
</evidence>
<reference evidence="2" key="1">
    <citation type="submission" date="2019-05" db="EMBL/GenBank/DDBJ databases">
        <title>Annotation for the trematode Fasciolopsis buski.</title>
        <authorList>
            <person name="Choi Y.-J."/>
        </authorList>
    </citation>
    <scope>NUCLEOTIDE SEQUENCE</scope>
    <source>
        <strain evidence="2">HT</strain>
        <tissue evidence="2">Whole worm</tissue>
    </source>
</reference>